<organism evidence="2 3">
    <name type="scientific">Stephania yunnanensis</name>
    <dbReference type="NCBI Taxonomy" id="152371"/>
    <lineage>
        <taxon>Eukaryota</taxon>
        <taxon>Viridiplantae</taxon>
        <taxon>Streptophyta</taxon>
        <taxon>Embryophyta</taxon>
        <taxon>Tracheophyta</taxon>
        <taxon>Spermatophyta</taxon>
        <taxon>Magnoliopsida</taxon>
        <taxon>Ranunculales</taxon>
        <taxon>Menispermaceae</taxon>
        <taxon>Menispermoideae</taxon>
        <taxon>Cissampelideae</taxon>
        <taxon>Stephania</taxon>
    </lineage>
</organism>
<proteinExistence type="predicted"/>
<evidence type="ECO:0000313" key="3">
    <source>
        <dbReference type="Proteomes" id="UP001420932"/>
    </source>
</evidence>
<protein>
    <submittedName>
        <fullName evidence="2">Uncharacterized protein</fullName>
    </submittedName>
</protein>
<feature type="compositionally biased region" description="Basic residues" evidence="1">
    <location>
        <begin position="152"/>
        <end position="169"/>
    </location>
</feature>
<evidence type="ECO:0000313" key="2">
    <source>
        <dbReference type="EMBL" id="KAK9082373.1"/>
    </source>
</evidence>
<dbReference type="EMBL" id="JBBNAF010000027">
    <property type="protein sequence ID" value="KAK9082373.1"/>
    <property type="molecule type" value="Genomic_DNA"/>
</dbReference>
<evidence type="ECO:0000256" key="1">
    <source>
        <dbReference type="SAM" id="MobiDB-lite"/>
    </source>
</evidence>
<reference evidence="2 3" key="1">
    <citation type="submission" date="2024-01" db="EMBL/GenBank/DDBJ databases">
        <title>Genome assemblies of Stephania.</title>
        <authorList>
            <person name="Yang L."/>
        </authorList>
    </citation>
    <scope>NUCLEOTIDE SEQUENCE [LARGE SCALE GENOMIC DNA]</scope>
    <source>
        <strain evidence="2">YNDBR</strain>
        <tissue evidence="2">Leaf</tissue>
    </source>
</reference>
<dbReference type="Proteomes" id="UP001420932">
    <property type="component" value="Unassembled WGS sequence"/>
</dbReference>
<name>A0AAP0E454_9MAGN</name>
<keyword evidence="3" id="KW-1185">Reference proteome</keyword>
<comment type="caution">
    <text evidence="2">The sequence shown here is derived from an EMBL/GenBank/DDBJ whole genome shotgun (WGS) entry which is preliminary data.</text>
</comment>
<feature type="region of interest" description="Disordered" evidence="1">
    <location>
        <begin position="141"/>
        <end position="188"/>
    </location>
</feature>
<accession>A0AAP0E454</accession>
<sequence length="188" mass="21147">MVRLSFFGHSDAKIREGAFSPALSVPSLSEWSTPSLRGTVSPSTGCRLIQAKCFRHLLSMFSFQKIPGVLRHSHRNKTWLVNNYFVIVVKAISSSDLAVHGRCLSIPVVEEPHVEEAVEEHHGSGPDTWGIHSAAKRIVNQGNGKNETRMWKSPRPRPRWQPNRRRKREHPWSQHTGAGLSATSTRSE</sequence>
<dbReference type="AlphaFoldDB" id="A0AAP0E454"/>
<gene>
    <name evidence="2" type="ORF">Syun_031976</name>
</gene>
<feature type="compositionally biased region" description="Polar residues" evidence="1">
    <location>
        <begin position="173"/>
        <end position="188"/>
    </location>
</feature>